<feature type="domain" description="Thiamine pyrophosphate enzyme N-terminal TPP-binding" evidence="6">
    <location>
        <begin position="44"/>
        <end position="156"/>
    </location>
</feature>
<organism evidence="7 8">
    <name type="scientific">Cryobacterium zhongshanensis</name>
    <dbReference type="NCBI Taxonomy" id="2928153"/>
    <lineage>
        <taxon>Bacteria</taxon>
        <taxon>Bacillati</taxon>
        <taxon>Actinomycetota</taxon>
        <taxon>Actinomycetes</taxon>
        <taxon>Micrococcales</taxon>
        <taxon>Microbacteriaceae</taxon>
        <taxon>Cryobacterium</taxon>
    </lineage>
</organism>
<dbReference type="GO" id="GO:0009097">
    <property type="term" value="P:isoleucine biosynthetic process"/>
    <property type="evidence" value="ECO:0007669"/>
    <property type="project" value="TreeGrafter"/>
</dbReference>
<dbReference type="NCBIfam" id="TIGR02418">
    <property type="entry name" value="acolac_catab"/>
    <property type="match status" value="1"/>
</dbReference>
<evidence type="ECO:0000256" key="2">
    <source>
        <dbReference type="ARBA" id="ARBA00023052"/>
    </source>
</evidence>
<dbReference type="InterPro" id="IPR012001">
    <property type="entry name" value="Thiamin_PyroP_enz_TPP-bd_dom"/>
</dbReference>
<dbReference type="EMBL" id="JALGAR010000002">
    <property type="protein sequence ID" value="MCI4658302.1"/>
    <property type="molecule type" value="Genomic_DNA"/>
</dbReference>
<dbReference type="GO" id="GO:0003984">
    <property type="term" value="F:acetolactate synthase activity"/>
    <property type="evidence" value="ECO:0007669"/>
    <property type="project" value="UniProtKB-EC"/>
</dbReference>
<reference evidence="7" key="1">
    <citation type="submission" date="2022-03" db="EMBL/GenBank/DDBJ databases">
        <title>Cryobacterium sp. nov. strain ZS14-85, isolated from Antarctic soil.</title>
        <authorList>
            <person name="Li J."/>
            <person name="Niu G."/>
        </authorList>
    </citation>
    <scope>NUCLEOTIDE SEQUENCE</scope>
    <source>
        <strain evidence="7">ZS14-85</strain>
    </source>
</reference>
<dbReference type="NCBIfam" id="NF006378">
    <property type="entry name" value="PRK08617.1"/>
    <property type="match status" value="1"/>
</dbReference>
<accession>A0AA41QW81</accession>
<dbReference type="GO" id="GO:0000287">
    <property type="term" value="F:magnesium ion binding"/>
    <property type="evidence" value="ECO:0007669"/>
    <property type="project" value="InterPro"/>
</dbReference>
<dbReference type="InterPro" id="IPR045229">
    <property type="entry name" value="TPP_enz"/>
</dbReference>
<comment type="caution">
    <text evidence="7">The sequence shown here is derived from an EMBL/GenBank/DDBJ whole genome shotgun (WGS) entry which is preliminary data.</text>
</comment>
<evidence type="ECO:0000259" key="5">
    <source>
        <dbReference type="Pfam" id="PF02775"/>
    </source>
</evidence>
<dbReference type="Pfam" id="PF02775">
    <property type="entry name" value="TPP_enzyme_C"/>
    <property type="match status" value="1"/>
</dbReference>
<dbReference type="InterPro" id="IPR012782">
    <property type="entry name" value="Acetolactate_synth_catblc"/>
</dbReference>
<keyword evidence="8" id="KW-1185">Reference proteome</keyword>
<dbReference type="SUPFAM" id="SSF52467">
    <property type="entry name" value="DHS-like NAD/FAD-binding domain"/>
    <property type="match status" value="1"/>
</dbReference>
<dbReference type="Pfam" id="PF00205">
    <property type="entry name" value="TPP_enzyme_M"/>
    <property type="match status" value="1"/>
</dbReference>
<dbReference type="InterPro" id="IPR000399">
    <property type="entry name" value="TPP-bd_CS"/>
</dbReference>
<gene>
    <name evidence="7" type="primary">alsS</name>
    <name evidence="7" type="ORF">MQH31_10840</name>
</gene>
<dbReference type="PROSITE" id="PS00187">
    <property type="entry name" value="TPP_ENZYMES"/>
    <property type="match status" value="1"/>
</dbReference>
<evidence type="ECO:0000256" key="1">
    <source>
        <dbReference type="ARBA" id="ARBA00007812"/>
    </source>
</evidence>
<dbReference type="PANTHER" id="PTHR18968">
    <property type="entry name" value="THIAMINE PYROPHOSPHATE ENZYMES"/>
    <property type="match status" value="1"/>
</dbReference>
<evidence type="ECO:0000259" key="4">
    <source>
        <dbReference type="Pfam" id="PF00205"/>
    </source>
</evidence>
<keyword evidence="7" id="KW-0808">Transferase</keyword>
<dbReference type="InterPro" id="IPR029061">
    <property type="entry name" value="THDP-binding"/>
</dbReference>
<dbReference type="GO" id="GO:0009099">
    <property type="term" value="P:L-valine biosynthetic process"/>
    <property type="evidence" value="ECO:0007669"/>
    <property type="project" value="TreeGrafter"/>
</dbReference>
<dbReference type="AlphaFoldDB" id="A0AA41QW81"/>
<evidence type="ECO:0000256" key="3">
    <source>
        <dbReference type="RuleBase" id="RU362132"/>
    </source>
</evidence>
<dbReference type="GO" id="GO:0030976">
    <property type="term" value="F:thiamine pyrophosphate binding"/>
    <property type="evidence" value="ECO:0007669"/>
    <property type="project" value="InterPro"/>
</dbReference>
<dbReference type="SUPFAM" id="SSF52518">
    <property type="entry name" value="Thiamin diphosphate-binding fold (THDP-binding)"/>
    <property type="match status" value="2"/>
</dbReference>
<name>A0AA41QW81_9MICO</name>
<evidence type="ECO:0000313" key="8">
    <source>
        <dbReference type="Proteomes" id="UP001165341"/>
    </source>
</evidence>
<dbReference type="PANTHER" id="PTHR18968:SF129">
    <property type="entry name" value="ACETOLACTATE SYNTHASE"/>
    <property type="match status" value="1"/>
</dbReference>
<comment type="similarity">
    <text evidence="1 3">Belongs to the TPP enzyme family.</text>
</comment>
<feature type="domain" description="Thiamine pyrophosphate enzyme TPP-binding" evidence="5">
    <location>
        <begin position="424"/>
        <end position="570"/>
    </location>
</feature>
<evidence type="ECO:0000259" key="6">
    <source>
        <dbReference type="Pfam" id="PF02776"/>
    </source>
</evidence>
<dbReference type="Proteomes" id="UP001165341">
    <property type="component" value="Unassembled WGS sequence"/>
</dbReference>
<evidence type="ECO:0000313" key="7">
    <source>
        <dbReference type="EMBL" id="MCI4658302.1"/>
    </source>
</evidence>
<dbReference type="InterPro" id="IPR012000">
    <property type="entry name" value="Thiamin_PyroP_enz_cen_dom"/>
</dbReference>
<proteinExistence type="inferred from homology"/>
<dbReference type="GO" id="GO:0005948">
    <property type="term" value="C:acetolactate synthase complex"/>
    <property type="evidence" value="ECO:0007669"/>
    <property type="project" value="TreeGrafter"/>
</dbReference>
<dbReference type="Gene3D" id="3.40.50.1220">
    <property type="entry name" value="TPP-binding domain"/>
    <property type="match status" value="1"/>
</dbReference>
<dbReference type="FunFam" id="3.40.50.970:FF:000007">
    <property type="entry name" value="Acetolactate synthase"/>
    <property type="match status" value="1"/>
</dbReference>
<dbReference type="GO" id="GO:0034077">
    <property type="term" value="P:butanediol metabolic process"/>
    <property type="evidence" value="ECO:0007669"/>
    <property type="project" value="InterPro"/>
</dbReference>
<dbReference type="CDD" id="cd07035">
    <property type="entry name" value="TPP_PYR_POX_like"/>
    <property type="match status" value="1"/>
</dbReference>
<dbReference type="EC" id="2.2.1.6" evidence="7"/>
<dbReference type="GO" id="GO:0050660">
    <property type="term" value="F:flavin adenine dinucleotide binding"/>
    <property type="evidence" value="ECO:0007669"/>
    <property type="project" value="TreeGrafter"/>
</dbReference>
<dbReference type="Pfam" id="PF02776">
    <property type="entry name" value="TPP_enzyme_N"/>
    <property type="match status" value="1"/>
</dbReference>
<dbReference type="InterPro" id="IPR011766">
    <property type="entry name" value="TPP_enzyme_TPP-bd"/>
</dbReference>
<sequence length="591" mass="63184">MTNNSTVLGSGPVAETPTPAVAAHTSNSAVTDGLGVPAAPRRSADRVVEVLKAHGVKWVFGVPGAKIDPVYDALVDDGPELIVCRHEQNAAFMAAAVGRLSGEPGVVLVTSGPGTSNLATGLLTATTEGDPMVAICGAVSRADRLKRTHQSMDAVGMLSAVTKSAGEVSVADNVPEAIANAFRRATQEPKGAAAVVLPYDVLVDTTTVSMTGPHWVPRLGAAPTESVTRAAELLKNAEFPVILAGARAGSDRATAALHRLLGVADLPVVETFQAAGVLSHELEEHYLGRVGLFRNQPGDILLHKADLILTIGYDFVEYEPSKWNKDHQRRIIHLDELSADLDDYYRPTVELRGDVAETIDALARQIDGLELGAAASVVVATERSRLAEADEPHWNEDESEGVHPAALTLAMRKLLPDDTTVLCDVGSHYIYMARHFRTYHPRTLLFSNGQQTLGVALPWAIAATLVRPGTPVVSVSGDGGFLYSAMELETAVRLGSTFTHVIFNDGTYDMVAFQQQGKYGRTSGVQLGDYDAVQYAESFGAHGYRVTHLDDFAGVLKQAMAEPGPSIIDVRVDYRNNRDELMADLESDVLQ</sequence>
<keyword evidence="2 3" id="KW-0786">Thiamine pyrophosphate</keyword>
<dbReference type="InterPro" id="IPR029035">
    <property type="entry name" value="DHS-like_NAD/FAD-binding_dom"/>
</dbReference>
<protein>
    <submittedName>
        <fullName evidence="7">Acetolactate synthase AlsS</fullName>
        <ecNumber evidence="7">2.2.1.6</ecNumber>
    </submittedName>
</protein>
<dbReference type="RefSeq" id="WP_243012049.1">
    <property type="nucleotide sequence ID" value="NZ_JALGAR010000002.1"/>
</dbReference>
<dbReference type="Gene3D" id="3.40.50.970">
    <property type="match status" value="2"/>
</dbReference>
<feature type="domain" description="Thiamine pyrophosphate enzyme central" evidence="4">
    <location>
        <begin position="227"/>
        <end position="362"/>
    </location>
</feature>